<protein>
    <submittedName>
        <fullName evidence="2">Uncharacterized protein</fullName>
    </submittedName>
</protein>
<evidence type="ECO:0000313" key="2">
    <source>
        <dbReference type="EMBL" id="KTS13831.1"/>
    </source>
</evidence>
<dbReference type="AlphaFoldDB" id="A0A147FB68"/>
<comment type="caution">
    <text evidence="2">The sequence shown here is derived from an EMBL/GenBank/DDBJ whole genome shotgun (WGS) entry which is preliminary data.</text>
</comment>
<name>A0A147FB68_MICTE</name>
<dbReference type="CDD" id="cd19608">
    <property type="entry name" value="GH113_mannanase-like"/>
    <property type="match status" value="1"/>
</dbReference>
<dbReference type="InterPro" id="IPR013783">
    <property type="entry name" value="Ig-like_fold"/>
</dbReference>
<dbReference type="Proteomes" id="UP000072189">
    <property type="component" value="Unassembled WGS sequence"/>
</dbReference>
<dbReference type="GO" id="GO:0005975">
    <property type="term" value="P:carbohydrate metabolic process"/>
    <property type="evidence" value="ECO:0007669"/>
    <property type="project" value="UniProtKB-ARBA"/>
</dbReference>
<dbReference type="SUPFAM" id="SSF51445">
    <property type="entry name" value="(Trans)glycosidases"/>
    <property type="match status" value="1"/>
</dbReference>
<feature type="compositionally biased region" description="Low complexity" evidence="1">
    <location>
        <begin position="39"/>
        <end position="58"/>
    </location>
</feature>
<sequence>MELSRRSMIVGALGVLGLGVGSVAAATVMTHGAPEKPMSAPSARASSATPTPRSSPSPTDGPEDLRLSAWDSVVRRISDASDATLTLASGTLPAGVSIAAGSLVGRPTEEGAYRFSLEVAEGKKRSTRTFAGKVAPLKRDLSISLSLDQRTPMSVTAKELDRIARLGGNATLVIYCFISDPTSTTFTRVTDDRIDKVFQQARERGVRITLVKPHIVTNDQGDGFYRGNYTPASLDEFFANWEDQLLFFADLCARNDVEYLSLACEQPHQTDAATYDRWVPLIQKLRDAEPALKLTAAFTTLELFLLYTFWIPQSTPHMARLLDVFGINSWVVLTDKVYTPDTPNITVDELAAGWRGGGGKTDDHLGKLETVCDALRIPFLVTEVGVQPRVDGLAKQDNSSPPTGVENFDVQGLLYQSVLQAPLQSRWCTGVSIWHMRAPFAFGSLKGTRLYPGENVLKSALLRTPALASKDF</sequence>
<dbReference type="PATRIC" id="fig|2033.7.peg.816"/>
<organism evidence="2 3">
    <name type="scientific">Microbacterium testaceum</name>
    <name type="common">Aureobacterium testaceum</name>
    <name type="synonym">Brevibacterium testaceum</name>
    <dbReference type="NCBI Taxonomy" id="2033"/>
    <lineage>
        <taxon>Bacteria</taxon>
        <taxon>Bacillati</taxon>
        <taxon>Actinomycetota</taxon>
        <taxon>Actinomycetes</taxon>
        <taxon>Micrococcales</taxon>
        <taxon>Microbacteriaceae</taxon>
        <taxon>Microbacterium</taxon>
    </lineage>
</organism>
<evidence type="ECO:0000256" key="1">
    <source>
        <dbReference type="SAM" id="MobiDB-lite"/>
    </source>
</evidence>
<feature type="region of interest" description="Disordered" evidence="1">
    <location>
        <begin position="33"/>
        <end position="65"/>
    </location>
</feature>
<evidence type="ECO:0000313" key="3">
    <source>
        <dbReference type="Proteomes" id="UP000072189"/>
    </source>
</evidence>
<proteinExistence type="predicted"/>
<accession>A0A147FB68</accession>
<gene>
    <name evidence="2" type="ORF">RSA3_02675</name>
</gene>
<reference evidence="2 3" key="1">
    <citation type="journal article" date="2016" name="Front. Microbiol.">
        <title>Genomic Resource of Rice Seed Associated Bacteria.</title>
        <authorList>
            <person name="Midha S."/>
            <person name="Bansal K."/>
            <person name="Sharma S."/>
            <person name="Kumar N."/>
            <person name="Patil P.P."/>
            <person name="Chaudhry V."/>
            <person name="Patil P.B."/>
        </authorList>
    </citation>
    <scope>NUCLEOTIDE SEQUENCE [LARGE SCALE GENOMIC DNA]</scope>
    <source>
        <strain evidence="2 3">RSA3</strain>
    </source>
</reference>
<dbReference type="EMBL" id="LDRV01000015">
    <property type="protein sequence ID" value="KTS13831.1"/>
    <property type="molecule type" value="Genomic_DNA"/>
</dbReference>
<dbReference type="Gene3D" id="2.60.40.10">
    <property type="entry name" value="Immunoglobulins"/>
    <property type="match status" value="1"/>
</dbReference>
<dbReference type="Gene3D" id="3.20.20.80">
    <property type="entry name" value="Glycosidases"/>
    <property type="match status" value="1"/>
</dbReference>
<dbReference type="InterPro" id="IPR017853">
    <property type="entry name" value="GH"/>
</dbReference>